<evidence type="ECO:0000256" key="9">
    <source>
        <dbReference type="PIRNR" id="PIRNR006250"/>
    </source>
</evidence>
<dbReference type="FunFam" id="3.20.20.70:FF:000030">
    <property type="entry name" value="Nicotinate-nucleotide pyrophosphorylase, carboxylating"/>
    <property type="match status" value="1"/>
</dbReference>
<dbReference type="RefSeq" id="WP_114615722.1">
    <property type="nucleotide sequence ID" value="NZ_PPTO01000009.1"/>
</dbReference>
<dbReference type="GO" id="GO:0009435">
    <property type="term" value="P:NAD+ biosynthetic process"/>
    <property type="evidence" value="ECO:0007669"/>
    <property type="project" value="InterPro"/>
</dbReference>
<sequence length="285" mass="30418">MLRIPDSRIDQFIAEDVPYIDLTSEILGIGAKRGEMEFFTREACVLAGVSVACRIAEKCGCEITSARADGDELAAGETFFVVRGAAADLHAAWKVCLNTFDHLSAVATKTRMMVNAAHAVNPRCEILTTRKSMPGAKDLLTSAIMAGGAFPHRLGLSETVLVFENHMEFMGGFDAFVEQLPNIKSKCIEKKLFVESNAEQARTLARVSAGGEGVDGIQLDKVPVEQLASLVAELREIDPRLTLIAAGGINPENAAAYAATGVDGLATTAPFSAKSCDMSVRMHAL</sequence>
<accession>A0A369LG97</accession>
<evidence type="ECO:0000256" key="7">
    <source>
        <dbReference type="ARBA" id="ARBA00022679"/>
    </source>
</evidence>
<evidence type="ECO:0000256" key="1">
    <source>
        <dbReference type="ARBA" id="ARBA00004893"/>
    </source>
</evidence>
<evidence type="ECO:0000313" key="12">
    <source>
        <dbReference type="EMBL" id="RDB58214.1"/>
    </source>
</evidence>
<dbReference type="SUPFAM" id="SSF51690">
    <property type="entry name" value="Nicotinate/Quinolinate PRTase C-terminal domain-like"/>
    <property type="match status" value="1"/>
</dbReference>
<dbReference type="GO" id="GO:0034213">
    <property type="term" value="P:quinolinate catabolic process"/>
    <property type="evidence" value="ECO:0007669"/>
    <property type="project" value="TreeGrafter"/>
</dbReference>
<comment type="similarity">
    <text evidence="2 9">Belongs to the NadC/ModD family.</text>
</comment>
<dbReference type="Gene3D" id="3.90.1170.20">
    <property type="entry name" value="Quinolinate phosphoribosyl transferase, N-terminal domain"/>
    <property type="match status" value="1"/>
</dbReference>
<feature type="domain" description="Quinolinate phosphoribosyl transferase C-terminal" evidence="10">
    <location>
        <begin position="106"/>
        <end position="280"/>
    </location>
</feature>
<evidence type="ECO:0000259" key="11">
    <source>
        <dbReference type="Pfam" id="PF02749"/>
    </source>
</evidence>
<dbReference type="AlphaFoldDB" id="A0A369LG97"/>
<dbReference type="EC" id="2.4.2.19" evidence="3"/>
<dbReference type="GO" id="GO:0004514">
    <property type="term" value="F:nicotinate-nucleotide diphosphorylase (carboxylating) activity"/>
    <property type="evidence" value="ECO:0007669"/>
    <property type="project" value="UniProtKB-EC"/>
</dbReference>
<dbReference type="SUPFAM" id="SSF54675">
    <property type="entry name" value="Nicotinate/Quinolinate PRTase N-terminal domain-like"/>
    <property type="match status" value="1"/>
</dbReference>
<dbReference type="InterPro" id="IPR036068">
    <property type="entry name" value="Nicotinate_pribotase-like_C"/>
</dbReference>
<dbReference type="InterPro" id="IPR037128">
    <property type="entry name" value="Quinolinate_PRibosylTase_N_sf"/>
</dbReference>
<evidence type="ECO:0000256" key="3">
    <source>
        <dbReference type="ARBA" id="ARBA00011944"/>
    </source>
</evidence>
<dbReference type="PIRSF" id="PIRSF006250">
    <property type="entry name" value="NadC_ModD"/>
    <property type="match status" value="1"/>
</dbReference>
<feature type="domain" description="Quinolinate phosphoribosyl transferase N-terminal" evidence="11">
    <location>
        <begin position="21"/>
        <end position="104"/>
    </location>
</feature>
<dbReference type="Gene3D" id="3.20.20.70">
    <property type="entry name" value="Aldolase class I"/>
    <property type="match status" value="1"/>
</dbReference>
<organism evidence="12 13">
    <name type="scientific">Slackia isoflavoniconvertens</name>
    <dbReference type="NCBI Taxonomy" id="572010"/>
    <lineage>
        <taxon>Bacteria</taxon>
        <taxon>Bacillati</taxon>
        <taxon>Actinomycetota</taxon>
        <taxon>Coriobacteriia</taxon>
        <taxon>Eggerthellales</taxon>
        <taxon>Eggerthellaceae</taxon>
        <taxon>Slackia</taxon>
    </lineage>
</organism>
<dbReference type="EMBL" id="PPTO01000009">
    <property type="protein sequence ID" value="RDB58214.1"/>
    <property type="molecule type" value="Genomic_DNA"/>
</dbReference>
<name>A0A369LG97_9ACTN</name>
<dbReference type="CDD" id="cd01573">
    <property type="entry name" value="modD_like"/>
    <property type="match status" value="1"/>
</dbReference>
<dbReference type="InterPro" id="IPR027277">
    <property type="entry name" value="NadC/ModD"/>
</dbReference>
<gene>
    <name evidence="12" type="primary">modD</name>
    <name evidence="12" type="ORF">C1881_06530</name>
</gene>
<evidence type="ECO:0000256" key="8">
    <source>
        <dbReference type="ARBA" id="ARBA00047445"/>
    </source>
</evidence>
<evidence type="ECO:0000256" key="6">
    <source>
        <dbReference type="ARBA" id="ARBA00022676"/>
    </source>
</evidence>
<dbReference type="InterPro" id="IPR022412">
    <property type="entry name" value="Quinolinate_PRibosylTrfase_N"/>
</dbReference>
<evidence type="ECO:0000259" key="10">
    <source>
        <dbReference type="Pfam" id="PF01729"/>
    </source>
</evidence>
<dbReference type="InterPro" id="IPR013785">
    <property type="entry name" value="Aldolase_TIM"/>
</dbReference>
<comment type="caution">
    <text evidence="12">The sequence shown here is derived from an EMBL/GenBank/DDBJ whole genome shotgun (WGS) entry which is preliminary data.</text>
</comment>
<evidence type="ECO:0000256" key="2">
    <source>
        <dbReference type="ARBA" id="ARBA00009400"/>
    </source>
</evidence>
<dbReference type="NCBIfam" id="TIGR01334">
    <property type="entry name" value="modD"/>
    <property type="match status" value="1"/>
</dbReference>
<dbReference type="GO" id="GO:0005737">
    <property type="term" value="C:cytoplasm"/>
    <property type="evidence" value="ECO:0007669"/>
    <property type="project" value="TreeGrafter"/>
</dbReference>
<dbReference type="InterPro" id="IPR006242">
    <property type="entry name" value="ModD"/>
</dbReference>
<comment type="pathway">
    <text evidence="1">Cofactor biosynthesis; NAD(+) biosynthesis; nicotinate D-ribonucleotide from quinolinate: step 1/1.</text>
</comment>
<evidence type="ECO:0000313" key="13">
    <source>
        <dbReference type="Proteomes" id="UP000253975"/>
    </source>
</evidence>
<evidence type="ECO:0000256" key="5">
    <source>
        <dbReference type="ARBA" id="ARBA00020990"/>
    </source>
</evidence>
<reference evidence="12 13" key="1">
    <citation type="journal article" date="2018" name="Elife">
        <title>Discovery and characterization of a prevalent human gut bacterial enzyme sufficient for the inactivation of a family of plant toxins.</title>
        <authorList>
            <person name="Koppel N."/>
            <person name="Bisanz J.E."/>
            <person name="Pandelia M.E."/>
            <person name="Turnbaugh P.J."/>
            <person name="Balskus E.P."/>
        </authorList>
    </citation>
    <scope>NUCLEOTIDE SEQUENCE [LARGE SCALE GENOMIC DNA]</scope>
    <source>
        <strain evidence="12 13">OB21 GAM31</strain>
    </source>
</reference>
<dbReference type="PANTHER" id="PTHR32179">
    <property type="entry name" value="NICOTINATE-NUCLEOTIDE PYROPHOSPHORYLASE [CARBOXYLATING]"/>
    <property type="match status" value="1"/>
</dbReference>
<proteinExistence type="inferred from homology"/>
<keyword evidence="6 9" id="KW-0328">Glycosyltransferase</keyword>
<evidence type="ECO:0000256" key="4">
    <source>
        <dbReference type="ARBA" id="ARBA00019205"/>
    </source>
</evidence>
<dbReference type="Pfam" id="PF02749">
    <property type="entry name" value="QRPTase_N"/>
    <property type="match status" value="1"/>
</dbReference>
<comment type="catalytic activity">
    <reaction evidence="8">
        <text>nicotinate beta-D-ribonucleotide + CO2 + diphosphate = quinolinate + 5-phospho-alpha-D-ribose 1-diphosphate + 2 H(+)</text>
        <dbReference type="Rhea" id="RHEA:12733"/>
        <dbReference type="ChEBI" id="CHEBI:15378"/>
        <dbReference type="ChEBI" id="CHEBI:16526"/>
        <dbReference type="ChEBI" id="CHEBI:29959"/>
        <dbReference type="ChEBI" id="CHEBI:33019"/>
        <dbReference type="ChEBI" id="CHEBI:57502"/>
        <dbReference type="ChEBI" id="CHEBI:58017"/>
        <dbReference type="EC" id="2.4.2.19"/>
    </reaction>
</comment>
<keyword evidence="7 9" id="KW-0808">Transferase</keyword>
<dbReference type="Proteomes" id="UP000253975">
    <property type="component" value="Unassembled WGS sequence"/>
</dbReference>
<dbReference type="InterPro" id="IPR002638">
    <property type="entry name" value="Quinolinate_PRibosylTrfase_C"/>
</dbReference>
<dbReference type="Pfam" id="PF01729">
    <property type="entry name" value="QRPTase_C"/>
    <property type="match status" value="1"/>
</dbReference>
<dbReference type="PANTHER" id="PTHR32179:SF4">
    <property type="entry name" value="PYROPHOSPHORYLASE MODD-RELATED"/>
    <property type="match status" value="1"/>
</dbReference>
<protein>
    <recommendedName>
        <fullName evidence="5">Nicotinate-nucleotide pyrophosphorylase [carboxylating]</fullName>
        <ecNumber evidence="3">2.4.2.19</ecNumber>
    </recommendedName>
    <alternativeName>
        <fullName evidence="4">Putative pyrophosphorylase ModD</fullName>
    </alternativeName>
</protein>